<evidence type="ECO:0000313" key="2">
    <source>
        <dbReference type="EMBL" id="KAA1122269.1"/>
    </source>
</evidence>
<sequence length="60" mass="6073">MTGSFKIIPTGASGESGDGGKPHSSTLYIGFGGQAELRSDARLAGSSLRQTVSVVSGPYK</sequence>
<protein>
    <submittedName>
        <fullName evidence="2">Uncharacterized protein</fullName>
    </submittedName>
</protein>
<name>A0A5B0RAC7_PUCGR</name>
<organism evidence="2 3">
    <name type="scientific">Puccinia graminis f. sp. tritici</name>
    <dbReference type="NCBI Taxonomy" id="56615"/>
    <lineage>
        <taxon>Eukaryota</taxon>
        <taxon>Fungi</taxon>
        <taxon>Dikarya</taxon>
        <taxon>Basidiomycota</taxon>
        <taxon>Pucciniomycotina</taxon>
        <taxon>Pucciniomycetes</taxon>
        <taxon>Pucciniales</taxon>
        <taxon>Pucciniaceae</taxon>
        <taxon>Puccinia</taxon>
    </lineage>
</organism>
<gene>
    <name evidence="2" type="ORF">PGTUg99_035964</name>
</gene>
<evidence type="ECO:0000256" key="1">
    <source>
        <dbReference type="SAM" id="MobiDB-lite"/>
    </source>
</evidence>
<dbReference type="AlphaFoldDB" id="A0A5B0RAC7"/>
<reference evidence="2 3" key="1">
    <citation type="submission" date="2019-05" db="EMBL/GenBank/DDBJ databases">
        <title>Emergence of the Ug99 lineage of the wheat stem rust pathogen through somatic hybridization.</title>
        <authorList>
            <person name="Li F."/>
            <person name="Upadhyaya N.M."/>
            <person name="Sperschneider J."/>
            <person name="Matny O."/>
            <person name="Nguyen-Phuc H."/>
            <person name="Mago R."/>
            <person name="Raley C."/>
            <person name="Miller M.E."/>
            <person name="Silverstein K.A.T."/>
            <person name="Henningsen E."/>
            <person name="Hirsch C.D."/>
            <person name="Visser B."/>
            <person name="Pretorius Z.A."/>
            <person name="Steffenson B.J."/>
            <person name="Schwessinger B."/>
            <person name="Dodds P.N."/>
            <person name="Figueroa M."/>
        </authorList>
    </citation>
    <scope>NUCLEOTIDE SEQUENCE [LARGE SCALE GENOMIC DNA]</scope>
    <source>
        <strain evidence="2 3">Ug99</strain>
    </source>
</reference>
<accession>A0A5B0RAC7</accession>
<dbReference type="EMBL" id="VDEP01000236">
    <property type="protein sequence ID" value="KAA1122269.1"/>
    <property type="molecule type" value="Genomic_DNA"/>
</dbReference>
<evidence type="ECO:0000313" key="3">
    <source>
        <dbReference type="Proteomes" id="UP000325313"/>
    </source>
</evidence>
<dbReference type="Proteomes" id="UP000325313">
    <property type="component" value="Unassembled WGS sequence"/>
</dbReference>
<feature type="region of interest" description="Disordered" evidence="1">
    <location>
        <begin position="1"/>
        <end position="25"/>
    </location>
</feature>
<proteinExistence type="predicted"/>
<comment type="caution">
    <text evidence="2">The sequence shown here is derived from an EMBL/GenBank/DDBJ whole genome shotgun (WGS) entry which is preliminary data.</text>
</comment>